<reference evidence="10" key="2">
    <citation type="submission" date="2020-11" db="EMBL/GenBank/DDBJ databases">
        <authorList>
            <consortium name="DOE Joint Genome Institute"/>
            <person name="Kuo A."/>
            <person name="Miyauchi S."/>
            <person name="Kiss E."/>
            <person name="Drula E."/>
            <person name="Kohler A."/>
            <person name="Sanchez-Garcia M."/>
            <person name="Andreopoulos B."/>
            <person name="Barry K.W."/>
            <person name="Bonito G."/>
            <person name="Buee M."/>
            <person name="Carver A."/>
            <person name="Chen C."/>
            <person name="Cichocki N."/>
            <person name="Clum A."/>
            <person name="Culley D."/>
            <person name="Crous P.W."/>
            <person name="Fauchery L."/>
            <person name="Girlanda M."/>
            <person name="Hayes R."/>
            <person name="Keri Z."/>
            <person name="Labutti K."/>
            <person name="Lipzen A."/>
            <person name="Lombard V."/>
            <person name="Magnuson J."/>
            <person name="Maillard F."/>
            <person name="Morin E."/>
            <person name="Murat C."/>
            <person name="Nolan M."/>
            <person name="Ohm R."/>
            <person name="Pangilinan J."/>
            <person name="Pereira M."/>
            <person name="Perotto S."/>
            <person name="Peter M."/>
            <person name="Riley R."/>
            <person name="Sitrit Y."/>
            <person name="Stielow B."/>
            <person name="Szollosi G."/>
            <person name="Zifcakova L."/>
            <person name="Stursova M."/>
            <person name="Spatafora J.W."/>
            <person name="Tedersoo L."/>
            <person name="Vaario L.-M."/>
            <person name="Yamada A."/>
            <person name="Yan M."/>
            <person name="Wang P."/>
            <person name="Xu J."/>
            <person name="Bruns T."/>
            <person name="Baldrian P."/>
            <person name="Vilgalys R."/>
            <person name="Henrissat B."/>
            <person name="Grigoriev I.V."/>
            <person name="Hibbett D."/>
            <person name="Nagy L.G."/>
            <person name="Martin F.M."/>
        </authorList>
    </citation>
    <scope>NUCLEOTIDE SEQUENCE</scope>
    <source>
        <strain evidence="10">UH-Tt-Lm1</strain>
    </source>
</reference>
<accession>A0A9P6HHR2</accession>
<evidence type="ECO:0000256" key="7">
    <source>
        <dbReference type="ARBA" id="ARBA00023136"/>
    </source>
</evidence>
<evidence type="ECO:0000256" key="5">
    <source>
        <dbReference type="ARBA" id="ARBA00022927"/>
    </source>
</evidence>
<evidence type="ECO:0000313" key="11">
    <source>
        <dbReference type="Proteomes" id="UP000736335"/>
    </source>
</evidence>
<dbReference type="GO" id="GO:0006890">
    <property type="term" value="P:retrograde vesicle-mediated transport, Golgi to endoplasmic reticulum"/>
    <property type="evidence" value="ECO:0007669"/>
    <property type="project" value="TreeGrafter"/>
</dbReference>
<gene>
    <name evidence="10" type="ORF">BJ322DRAFT_722379</name>
</gene>
<dbReference type="PANTHER" id="PTHR21443:SF0">
    <property type="entry name" value="CONSERVED OLIGOMERIC GOLGI COMPLEX SUBUNIT 7"/>
    <property type="match status" value="1"/>
</dbReference>
<evidence type="ECO:0000256" key="9">
    <source>
        <dbReference type="SAM" id="MobiDB-lite"/>
    </source>
</evidence>
<keyword evidence="11" id="KW-1185">Reference proteome</keyword>
<protein>
    <recommendedName>
        <fullName evidence="3">Conserved oligomeric Golgi complex subunit 7</fullName>
    </recommendedName>
    <alternativeName>
        <fullName evidence="8">Component of oligomeric Golgi complex 7</fullName>
    </alternativeName>
</protein>
<dbReference type="GO" id="GO:0006886">
    <property type="term" value="P:intracellular protein transport"/>
    <property type="evidence" value="ECO:0007669"/>
    <property type="project" value="InterPro"/>
</dbReference>
<comment type="caution">
    <text evidence="10">The sequence shown here is derived from an EMBL/GenBank/DDBJ whole genome shotgun (WGS) entry which is preliminary data.</text>
</comment>
<comment type="similarity">
    <text evidence="2">Belongs to the COG7 family.</text>
</comment>
<dbReference type="GO" id="GO:0007030">
    <property type="term" value="P:Golgi organization"/>
    <property type="evidence" value="ECO:0007669"/>
    <property type="project" value="TreeGrafter"/>
</dbReference>
<evidence type="ECO:0000256" key="1">
    <source>
        <dbReference type="ARBA" id="ARBA00004395"/>
    </source>
</evidence>
<dbReference type="InterPro" id="IPR019335">
    <property type="entry name" value="COG7"/>
</dbReference>
<dbReference type="GO" id="GO:0017119">
    <property type="term" value="C:Golgi transport complex"/>
    <property type="evidence" value="ECO:0007669"/>
    <property type="project" value="InterPro"/>
</dbReference>
<keyword evidence="5" id="KW-0653">Protein transport</keyword>
<evidence type="ECO:0000256" key="4">
    <source>
        <dbReference type="ARBA" id="ARBA00022448"/>
    </source>
</evidence>
<name>A0A9P6HHR2_9AGAM</name>
<dbReference type="Pfam" id="PF10191">
    <property type="entry name" value="COG7"/>
    <property type="match status" value="2"/>
</dbReference>
<keyword evidence="6" id="KW-0333">Golgi apparatus</keyword>
<evidence type="ECO:0000256" key="3">
    <source>
        <dbReference type="ARBA" id="ARBA00020984"/>
    </source>
</evidence>
<dbReference type="AlphaFoldDB" id="A0A9P6HHR2"/>
<evidence type="ECO:0000256" key="6">
    <source>
        <dbReference type="ARBA" id="ARBA00023034"/>
    </source>
</evidence>
<dbReference type="OrthoDB" id="249612at2759"/>
<evidence type="ECO:0000313" key="10">
    <source>
        <dbReference type="EMBL" id="KAF9787432.1"/>
    </source>
</evidence>
<proteinExistence type="inferred from homology"/>
<organism evidence="10 11">
    <name type="scientific">Thelephora terrestris</name>
    <dbReference type="NCBI Taxonomy" id="56493"/>
    <lineage>
        <taxon>Eukaryota</taxon>
        <taxon>Fungi</taxon>
        <taxon>Dikarya</taxon>
        <taxon>Basidiomycota</taxon>
        <taxon>Agaricomycotina</taxon>
        <taxon>Agaricomycetes</taxon>
        <taxon>Thelephorales</taxon>
        <taxon>Thelephoraceae</taxon>
        <taxon>Thelephora</taxon>
    </lineage>
</organism>
<comment type="subcellular location">
    <subcellularLocation>
        <location evidence="1">Golgi apparatus membrane</location>
        <topology evidence="1">Peripheral membrane protein</topology>
    </subcellularLocation>
</comment>
<dbReference type="EMBL" id="WIUZ02000005">
    <property type="protein sequence ID" value="KAF9787432.1"/>
    <property type="molecule type" value="Genomic_DNA"/>
</dbReference>
<dbReference type="Proteomes" id="UP000736335">
    <property type="component" value="Unassembled WGS sequence"/>
</dbReference>
<evidence type="ECO:0000256" key="2">
    <source>
        <dbReference type="ARBA" id="ARBA00005831"/>
    </source>
</evidence>
<feature type="region of interest" description="Disordered" evidence="9">
    <location>
        <begin position="782"/>
        <end position="807"/>
    </location>
</feature>
<keyword evidence="4" id="KW-0813">Transport</keyword>
<dbReference type="PANTHER" id="PTHR21443">
    <property type="entry name" value="CONSERVED OLIGOMERIC GOLGI COMPLEX COMPONENT 7"/>
    <property type="match status" value="1"/>
</dbReference>
<sequence>MGSNSLLSDTADLHSLAKSVEDAPEVVSWLNSILDEDTAGFGADGTSTAPIDLTTLDRRVSSILSSVEIVAEETSSHLERIIDDISRGAPRLAYDLHFMKENAISLQTSLRRLQHASTSAESSETNAALERLHYLDNVKRGMEAARDVLREAESWSSLESEVSSLLSEQSYEKAAETLSEAAKSMVVFQNTPEYESRRSLMVSLQNQLEASLSSALVAAINSQDIAACKNYFSIFRNIEREAEFRNYYYGSRRGPLVTAWQKARLRDADEEAIQDGASLHTFAAYLPSFFASLLALLETERSSIPSIFPNPPATFSSLISSALSSLQPTFSQRLSSVASTHGPYALNEIISSYTAAIEFANSTDNIMEKVIYTASPHFLHANSEDSVISDTAPKLSRRRSRLSISRRMSRASISINHPPNSYFALGDQEWQQELFEPFLDYQVDYGSLEHKLLVERLEQVTTTENAAPGRPKDGSRWLRERSVDAFSLADQSLSRCMTFTHGYGFAGLVQALDSVFASILQSTNEHISNDNRLLSVDTSTLGAGDDLSDMDYTTQDWSRIQMYLRFLGAAHGFNDRLGAFENKMRGALIQVSENIRAAQSDAFSPAKSLSGTPRGALQILIQSTLNSMELQNLLKLVELDSQQQLLGGAPSPRVPHTIPSQSPNVLTGTHGAISDLARSCQVSLQNTILSPLHKHLASYATLPVWSSSKPAPSKLPGGSGALTEIQVPIFSISPSDTVQRIAEGLLNLPRLFEVYADDDALAFSIETLPFVDEELLKSITEQSHFEGHSHSPSAPSTPGIHHPRRSSSIALKTPPATLTAQAHTAPAVLSPEAVSAAWLSSLALSLLEHLTGSVLPKIKTLTPTGAAQLSSDLGYLSNVVQALNVRSVDLEKWRDLSDLSDEDGKGQMKDKEVSSGDHIFSAVAKMRGWA</sequence>
<reference evidence="10" key="1">
    <citation type="journal article" date="2020" name="Nat. Commun.">
        <title>Large-scale genome sequencing of mycorrhizal fungi provides insights into the early evolution of symbiotic traits.</title>
        <authorList>
            <person name="Miyauchi S."/>
            <person name="Kiss E."/>
            <person name="Kuo A."/>
            <person name="Drula E."/>
            <person name="Kohler A."/>
            <person name="Sanchez-Garcia M."/>
            <person name="Morin E."/>
            <person name="Andreopoulos B."/>
            <person name="Barry K.W."/>
            <person name="Bonito G."/>
            <person name="Buee M."/>
            <person name="Carver A."/>
            <person name="Chen C."/>
            <person name="Cichocki N."/>
            <person name="Clum A."/>
            <person name="Culley D."/>
            <person name="Crous P.W."/>
            <person name="Fauchery L."/>
            <person name="Girlanda M."/>
            <person name="Hayes R.D."/>
            <person name="Keri Z."/>
            <person name="LaButti K."/>
            <person name="Lipzen A."/>
            <person name="Lombard V."/>
            <person name="Magnuson J."/>
            <person name="Maillard F."/>
            <person name="Murat C."/>
            <person name="Nolan M."/>
            <person name="Ohm R.A."/>
            <person name="Pangilinan J."/>
            <person name="Pereira M.F."/>
            <person name="Perotto S."/>
            <person name="Peter M."/>
            <person name="Pfister S."/>
            <person name="Riley R."/>
            <person name="Sitrit Y."/>
            <person name="Stielow J.B."/>
            <person name="Szollosi G."/>
            <person name="Zifcakova L."/>
            <person name="Stursova M."/>
            <person name="Spatafora J.W."/>
            <person name="Tedersoo L."/>
            <person name="Vaario L.M."/>
            <person name="Yamada A."/>
            <person name="Yan M."/>
            <person name="Wang P."/>
            <person name="Xu J."/>
            <person name="Bruns T."/>
            <person name="Baldrian P."/>
            <person name="Vilgalys R."/>
            <person name="Dunand C."/>
            <person name="Henrissat B."/>
            <person name="Grigoriev I.V."/>
            <person name="Hibbett D."/>
            <person name="Nagy L.G."/>
            <person name="Martin F.M."/>
        </authorList>
    </citation>
    <scope>NUCLEOTIDE SEQUENCE</scope>
    <source>
        <strain evidence="10">UH-Tt-Lm1</strain>
    </source>
</reference>
<keyword evidence="7" id="KW-0472">Membrane</keyword>
<dbReference type="GO" id="GO:0000139">
    <property type="term" value="C:Golgi membrane"/>
    <property type="evidence" value="ECO:0007669"/>
    <property type="project" value="UniProtKB-SubCell"/>
</dbReference>
<evidence type="ECO:0000256" key="8">
    <source>
        <dbReference type="ARBA" id="ARBA00031345"/>
    </source>
</evidence>